<dbReference type="InterPro" id="IPR011013">
    <property type="entry name" value="Gal_mutarotase_sf_dom"/>
</dbReference>
<dbReference type="Pfam" id="PF09261">
    <property type="entry name" value="Alpha-mann_mid"/>
    <property type="match status" value="1"/>
</dbReference>
<comment type="catalytic activity">
    <reaction evidence="1">
        <text>Hydrolysis of terminal, non-reducing alpha-D-mannose residues in alpha-D-mannosides.</text>
        <dbReference type="EC" id="3.2.1.24"/>
    </reaction>
</comment>
<sequence length="1073" mass="119123">MTSARSPHSLPLNGMQKHRDITVSRIQSFLAGNHQFADVGLASALVESRYSDAVCLSVFAVPNVQRIPFSEAIKGKFSPVKVGHVLEPVWSTHWFNVKIKIPSALAGKEVDLVFDPGCEGLIWSTDGEPLMGITGANNGDRHVDFRLSSKASGKETLEFYIEVSCNGMFGAGAGGNGSIQPPEASRKYTLQTCELRANNKLAREVQRDLDVIFSIGQETPKDSQTSSDAIYAANAVVNAFRYDDLGTLEECKRITTEFLAARANTGYAQHVITAVGNCHIDTAWLWPYDETKRKCARSWATQCGLLEEYDEYTFAASQAQQFEWTEQLYPKLFERIKRHAKTGRFIPIGGTWVEMDCNIPSGEALCRQFLYGQRYFEKTFGERSKVFWLPDTFGYSCQLPQIIHDADMKYFFTQKLSWNNINKFPHTSFMWTGLDGTSVLTHFSPVDTYTSQATVRDVVFAVQNNKDKSYSNKSLLLYGNGDGGGGPLVAMLERLRRMSRVEGLPAVVKMDTPNAFYEDLEKTSKDLVTWKGELYLEFHRGTYTSHARVKQFNRSSELLLRKIEILSALCLASGAKDYKHPKEELDRLWKLCLLNQFHDVLPGSSIGMVYVDAIKFYEDIATRGAMLAEAALRKLIDVSGSGSNVSGTSSNGSVVFNPLSWTRPVQVIEIPLAISNAASFRQLSACGTKGLQLIGPVPGYALEKSLFDQSAQATALSVHMSDETVVVSNEHLVLTLNKCGRILSLLDRTANDREAIAPGFAGNIFRLYEDIPLFWDAWDVEVYHLEKGWDAGVGTLSLVENGPLRIVLEVKHPLTPTSTLTQKIILCTGSKRVEFENHVVWNENRRILKVEFPVNVDNDSATYETQFGFIRRPTHYNTSWDLARFEVCAHKWVDLSECGYGVALLNESKYGFAVHNNVISMSILRAPKAPDANCDIGEHNFSYALYPHKGSLTESDVVQAAYEFNVPLIAGIPAIPADFPPCQFFKVDTANLVLDTVKVAEDGDALVLRLYESCGGRGAAKLSIHPKLGIDSAHFCNVLEDVQSAADITGGVLTIPFTPFKIISIKVMLKARA</sequence>
<accession>A0AAD5XKN7</accession>
<dbReference type="Pfam" id="PF17677">
    <property type="entry name" value="Glyco_hydro38C2"/>
    <property type="match status" value="1"/>
</dbReference>
<dbReference type="Pfam" id="PF01074">
    <property type="entry name" value="Glyco_hydro_38N"/>
    <property type="match status" value="1"/>
</dbReference>
<organism evidence="10 11">
    <name type="scientific">Geranomyces variabilis</name>
    <dbReference type="NCBI Taxonomy" id="109894"/>
    <lineage>
        <taxon>Eukaryota</taxon>
        <taxon>Fungi</taxon>
        <taxon>Fungi incertae sedis</taxon>
        <taxon>Chytridiomycota</taxon>
        <taxon>Chytridiomycota incertae sedis</taxon>
        <taxon>Chytridiomycetes</taxon>
        <taxon>Spizellomycetales</taxon>
        <taxon>Powellomycetaceae</taxon>
        <taxon>Geranomyces</taxon>
    </lineage>
</organism>
<dbReference type="InterPro" id="IPR027291">
    <property type="entry name" value="Glyco_hydro_38_N_sf"/>
</dbReference>
<dbReference type="AlphaFoldDB" id="A0AAD5XKN7"/>
<dbReference type="SUPFAM" id="SSF74650">
    <property type="entry name" value="Galactose mutarotase-like"/>
    <property type="match status" value="1"/>
</dbReference>
<comment type="similarity">
    <text evidence="2">Belongs to the glycosyl hydrolase 38 family.</text>
</comment>
<dbReference type="GO" id="GO:0004559">
    <property type="term" value="F:alpha-mannosidase activity"/>
    <property type="evidence" value="ECO:0007669"/>
    <property type="project" value="UniProtKB-EC"/>
</dbReference>
<dbReference type="PANTHER" id="PTHR46017:SF1">
    <property type="entry name" value="ALPHA-MANNOSIDASE 2C1"/>
    <property type="match status" value="1"/>
</dbReference>
<evidence type="ECO:0000256" key="8">
    <source>
        <dbReference type="ARBA" id="ARBA00071615"/>
    </source>
</evidence>
<evidence type="ECO:0000256" key="6">
    <source>
        <dbReference type="ARBA" id="ARBA00023295"/>
    </source>
</evidence>
<evidence type="ECO:0000256" key="1">
    <source>
        <dbReference type="ARBA" id="ARBA00000365"/>
    </source>
</evidence>
<dbReference type="Proteomes" id="UP001212152">
    <property type="component" value="Unassembled WGS sequence"/>
</dbReference>
<dbReference type="FunFam" id="3.20.110.10:FF:000002">
    <property type="entry name" value="alpha-mannosidase 2C1 isoform X1"/>
    <property type="match status" value="1"/>
</dbReference>
<comment type="caution">
    <text evidence="10">The sequence shown here is derived from an EMBL/GenBank/DDBJ whole genome shotgun (WGS) entry which is preliminary data.</text>
</comment>
<evidence type="ECO:0000256" key="5">
    <source>
        <dbReference type="ARBA" id="ARBA00022801"/>
    </source>
</evidence>
<dbReference type="Pfam" id="PF22907">
    <property type="entry name" value="Ams1-like_1st"/>
    <property type="match status" value="1"/>
</dbReference>
<dbReference type="GO" id="GO:0006013">
    <property type="term" value="P:mannose metabolic process"/>
    <property type="evidence" value="ECO:0007669"/>
    <property type="project" value="InterPro"/>
</dbReference>
<keyword evidence="6" id="KW-0326">Glycosidase</keyword>
<evidence type="ECO:0000256" key="2">
    <source>
        <dbReference type="ARBA" id="ARBA00009792"/>
    </source>
</evidence>
<name>A0AAD5XKN7_9FUNG</name>
<evidence type="ECO:0000256" key="3">
    <source>
        <dbReference type="ARBA" id="ARBA00012752"/>
    </source>
</evidence>
<evidence type="ECO:0000313" key="11">
    <source>
        <dbReference type="Proteomes" id="UP001212152"/>
    </source>
</evidence>
<evidence type="ECO:0000256" key="4">
    <source>
        <dbReference type="ARBA" id="ARBA00022723"/>
    </source>
</evidence>
<keyword evidence="11" id="KW-1185">Reference proteome</keyword>
<keyword evidence="5" id="KW-0378">Hydrolase</keyword>
<dbReference type="Gene3D" id="3.20.110.10">
    <property type="entry name" value="Glycoside hydrolase 38, N terminal domain"/>
    <property type="match status" value="1"/>
</dbReference>
<dbReference type="InterPro" id="IPR011682">
    <property type="entry name" value="Glyco_hydro_38_C"/>
</dbReference>
<dbReference type="FunFam" id="2.70.98.30:FF:000001">
    <property type="entry name" value="alpha-mannosidase 2C1 isoform X2"/>
    <property type="match status" value="1"/>
</dbReference>
<dbReference type="GO" id="GO:0030246">
    <property type="term" value="F:carbohydrate binding"/>
    <property type="evidence" value="ECO:0007669"/>
    <property type="project" value="InterPro"/>
</dbReference>
<dbReference type="Pfam" id="PF07748">
    <property type="entry name" value="Glyco_hydro_38C"/>
    <property type="match status" value="1"/>
</dbReference>
<dbReference type="InterPro" id="IPR028995">
    <property type="entry name" value="Glyco_hydro_57/38_cen_sf"/>
</dbReference>
<dbReference type="SMART" id="SM00872">
    <property type="entry name" value="Alpha-mann_mid"/>
    <property type="match status" value="1"/>
</dbReference>
<dbReference type="InterPro" id="IPR011330">
    <property type="entry name" value="Glyco_hydro/deAcase_b/a-brl"/>
</dbReference>
<dbReference type="EMBL" id="JADGJQ010000051">
    <property type="protein sequence ID" value="KAJ3175511.1"/>
    <property type="molecule type" value="Genomic_DNA"/>
</dbReference>
<dbReference type="InterPro" id="IPR054723">
    <property type="entry name" value="Ams1-like_N"/>
</dbReference>
<keyword evidence="4" id="KW-0479">Metal-binding</keyword>
<dbReference type="InterPro" id="IPR015341">
    <property type="entry name" value="Glyco_hydro_38_cen"/>
</dbReference>
<dbReference type="EC" id="3.2.1.24" evidence="3"/>
<evidence type="ECO:0000313" key="10">
    <source>
        <dbReference type="EMBL" id="KAJ3175511.1"/>
    </source>
</evidence>
<evidence type="ECO:0000256" key="7">
    <source>
        <dbReference type="ARBA" id="ARBA00054985"/>
    </source>
</evidence>
<dbReference type="GO" id="GO:0009313">
    <property type="term" value="P:oligosaccharide catabolic process"/>
    <property type="evidence" value="ECO:0007669"/>
    <property type="project" value="TreeGrafter"/>
</dbReference>
<dbReference type="Gene3D" id="2.70.98.30">
    <property type="entry name" value="Golgi alpha-mannosidase II, domain 4"/>
    <property type="match status" value="1"/>
</dbReference>
<protein>
    <recommendedName>
        <fullName evidence="8">Alpha-mannosidase</fullName>
        <ecNumber evidence="3">3.2.1.24</ecNumber>
    </recommendedName>
</protein>
<dbReference type="SUPFAM" id="SSF88688">
    <property type="entry name" value="Families 57/38 glycoside transferase middle domain"/>
    <property type="match status" value="1"/>
</dbReference>
<comment type="function">
    <text evidence="7">Degrades free oligosaccharides in the vacuole.</text>
</comment>
<dbReference type="SUPFAM" id="SSF88713">
    <property type="entry name" value="Glycoside hydrolase/deacetylase"/>
    <property type="match status" value="1"/>
</dbReference>
<dbReference type="Gene3D" id="1.20.1270.50">
    <property type="entry name" value="Glycoside hydrolase family 38, central domain"/>
    <property type="match status" value="1"/>
</dbReference>
<dbReference type="InterPro" id="IPR041147">
    <property type="entry name" value="GH38_C"/>
</dbReference>
<dbReference type="FunFam" id="1.20.1270.50:FF:000004">
    <property type="entry name" value="alpha-mannosidase 2C1 isoform X1"/>
    <property type="match status" value="1"/>
</dbReference>
<evidence type="ECO:0000259" key="9">
    <source>
        <dbReference type="SMART" id="SM00872"/>
    </source>
</evidence>
<proteinExistence type="inferred from homology"/>
<feature type="domain" description="Glycoside hydrolase family 38 central" evidence="9">
    <location>
        <begin position="537"/>
        <end position="617"/>
    </location>
</feature>
<gene>
    <name evidence="10" type="primary">MAN2C1</name>
    <name evidence="10" type="ORF">HDU87_006174</name>
</gene>
<dbReference type="PANTHER" id="PTHR46017">
    <property type="entry name" value="ALPHA-MANNOSIDASE 2C1"/>
    <property type="match status" value="1"/>
</dbReference>
<reference evidence="10" key="1">
    <citation type="submission" date="2020-05" db="EMBL/GenBank/DDBJ databases">
        <title>Phylogenomic resolution of chytrid fungi.</title>
        <authorList>
            <person name="Stajich J.E."/>
            <person name="Amses K."/>
            <person name="Simmons R."/>
            <person name="Seto K."/>
            <person name="Myers J."/>
            <person name="Bonds A."/>
            <person name="Quandt C.A."/>
            <person name="Barry K."/>
            <person name="Liu P."/>
            <person name="Grigoriev I."/>
            <person name="Longcore J.E."/>
            <person name="James T.Y."/>
        </authorList>
    </citation>
    <scope>NUCLEOTIDE SEQUENCE</scope>
    <source>
        <strain evidence="10">JEL0379</strain>
    </source>
</reference>
<dbReference type="InterPro" id="IPR000602">
    <property type="entry name" value="Glyco_hydro_38_N"/>
</dbReference>
<dbReference type="GO" id="GO:0046872">
    <property type="term" value="F:metal ion binding"/>
    <property type="evidence" value="ECO:0007669"/>
    <property type="project" value="UniProtKB-KW"/>
</dbReference>
<dbReference type="InterPro" id="IPR037094">
    <property type="entry name" value="Glyco_hydro_38_cen_sf"/>
</dbReference>